<evidence type="ECO:0000259" key="7">
    <source>
        <dbReference type="PROSITE" id="PS50977"/>
    </source>
</evidence>
<keyword evidence="9" id="KW-1185">Reference proteome</keyword>
<dbReference type="EMBL" id="JACJVR010000116">
    <property type="protein sequence ID" value="MBB6695202.1"/>
    <property type="molecule type" value="Genomic_DNA"/>
</dbReference>
<dbReference type="PRINTS" id="PR00455">
    <property type="entry name" value="HTHTETR"/>
</dbReference>
<keyword evidence="3 5" id="KW-0238">DNA-binding</keyword>
<sequence>MNSTKPKRAPGRPKSSEQGSSMRETVLSAASLLFMECGYEPVSINQIAERARVTKASVYYYFSNKAQLFTESVTEMMKRIGSHTSRILRQEGDLRSRLEEVARAKMAASHVEFESLMREALPSLEKEQQEEIRRAEHGIHEVLAGFFEEAIRQGEIKSSFSPMLLAHAFSSLLAAGNRESDLAEETEGEPLSRRLVDLFWQGIGPPG</sequence>
<feature type="domain" description="HTH tetR-type" evidence="7">
    <location>
        <begin position="20"/>
        <end position="80"/>
    </location>
</feature>
<dbReference type="Proteomes" id="UP000553776">
    <property type="component" value="Unassembled WGS sequence"/>
</dbReference>
<dbReference type="InterPro" id="IPR050109">
    <property type="entry name" value="HTH-type_TetR-like_transc_reg"/>
</dbReference>
<feature type="compositionally biased region" description="Basic residues" evidence="6">
    <location>
        <begin position="1"/>
        <end position="11"/>
    </location>
</feature>
<organism evidence="8 9">
    <name type="scientific">Cohnella xylanilytica</name>
    <dbReference type="NCBI Taxonomy" id="557555"/>
    <lineage>
        <taxon>Bacteria</taxon>
        <taxon>Bacillati</taxon>
        <taxon>Bacillota</taxon>
        <taxon>Bacilli</taxon>
        <taxon>Bacillales</taxon>
        <taxon>Paenibacillaceae</taxon>
        <taxon>Cohnella</taxon>
    </lineage>
</organism>
<keyword evidence="1" id="KW-0678">Repressor</keyword>
<accession>A0A841U6D3</accession>
<dbReference type="GO" id="GO:0000976">
    <property type="term" value="F:transcription cis-regulatory region binding"/>
    <property type="evidence" value="ECO:0007669"/>
    <property type="project" value="TreeGrafter"/>
</dbReference>
<proteinExistence type="predicted"/>
<evidence type="ECO:0000313" key="8">
    <source>
        <dbReference type="EMBL" id="MBB6695202.1"/>
    </source>
</evidence>
<name>A0A841U6D3_9BACL</name>
<dbReference type="InterPro" id="IPR023772">
    <property type="entry name" value="DNA-bd_HTH_TetR-type_CS"/>
</dbReference>
<evidence type="ECO:0000313" key="9">
    <source>
        <dbReference type="Proteomes" id="UP000553776"/>
    </source>
</evidence>
<dbReference type="PANTHER" id="PTHR30055:SF175">
    <property type="entry name" value="HTH-TYPE TRANSCRIPTIONAL REPRESSOR KSTR2"/>
    <property type="match status" value="1"/>
</dbReference>
<dbReference type="PROSITE" id="PS50977">
    <property type="entry name" value="HTH_TETR_2"/>
    <property type="match status" value="1"/>
</dbReference>
<comment type="caution">
    <text evidence="8">The sequence shown here is derived from an EMBL/GenBank/DDBJ whole genome shotgun (WGS) entry which is preliminary data.</text>
</comment>
<feature type="region of interest" description="Disordered" evidence="6">
    <location>
        <begin position="1"/>
        <end position="22"/>
    </location>
</feature>
<dbReference type="AlphaFoldDB" id="A0A841U6D3"/>
<protein>
    <submittedName>
        <fullName evidence="8">TetR/AcrR family transcriptional regulator</fullName>
    </submittedName>
</protein>
<dbReference type="RefSeq" id="WP_185139161.1">
    <property type="nucleotide sequence ID" value="NZ_BORM01000089.1"/>
</dbReference>
<evidence type="ECO:0000256" key="6">
    <source>
        <dbReference type="SAM" id="MobiDB-lite"/>
    </source>
</evidence>
<dbReference type="PANTHER" id="PTHR30055">
    <property type="entry name" value="HTH-TYPE TRANSCRIPTIONAL REGULATOR RUTR"/>
    <property type="match status" value="1"/>
</dbReference>
<dbReference type="Pfam" id="PF00440">
    <property type="entry name" value="TetR_N"/>
    <property type="match status" value="1"/>
</dbReference>
<gene>
    <name evidence="8" type="ORF">H7B90_27780</name>
</gene>
<dbReference type="SUPFAM" id="SSF46689">
    <property type="entry name" value="Homeodomain-like"/>
    <property type="match status" value="1"/>
</dbReference>
<keyword evidence="2" id="KW-0805">Transcription regulation</keyword>
<dbReference type="SUPFAM" id="SSF48498">
    <property type="entry name" value="Tetracyclin repressor-like, C-terminal domain"/>
    <property type="match status" value="1"/>
</dbReference>
<evidence type="ECO:0000256" key="2">
    <source>
        <dbReference type="ARBA" id="ARBA00023015"/>
    </source>
</evidence>
<dbReference type="PROSITE" id="PS01081">
    <property type="entry name" value="HTH_TETR_1"/>
    <property type="match status" value="1"/>
</dbReference>
<evidence type="ECO:0000256" key="3">
    <source>
        <dbReference type="ARBA" id="ARBA00023125"/>
    </source>
</evidence>
<keyword evidence="4" id="KW-0804">Transcription</keyword>
<dbReference type="GO" id="GO:0003700">
    <property type="term" value="F:DNA-binding transcription factor activity"/>
    <property type="evidence" value="ECO:0007669"/>
    <property type="project" value="TreeGrafter"/>
</dbReference>
<dbReference type="InterPro" id="IPR036271">
    <property type="entry name" value="Tet_transcr_reg_TetR-rel_C_sf"/>
</dbReference>
<evidence type="ECO:0000256" key="5">
    <source>
        <dbReference type="PROSITE-ProRule" id="PRU00335"/>
    </source>
</evidence>
<feature type="DNA-binding region" description="H-T-H motif" evidence="5">
    <location>
        <begin position="43"/>
        <end position="62"/>
    </location>
</feature>
<reference evidence="8 9" key="1">
    <citation type="submission" date="2020-08" db="EMBL/GenBank/DDBJ databases">
        <title>Cohnella phylogeny.</title>
        <authorList>
            <person name="Dunlap C."/>
        </authorList>
    </citation>
    <scope>NUCLEOTIDE SEQUENCE [LARGE SCALE GENOMIC DNA]</scope>
    <source>
        <strain evidence="8 9">DSM 25239</strain>
    </source>
</reference>
<dbReference type="InterPro" id="IPR009057">
    <property type="entry name" value="Homeodomain-like_sf"/>
</dbReference>
<evidence type="ECO:0000256" key="4">
    <source>
        <dbReference type="ARBA" id="ARBA00023163"/>
    </source>
</evidence>
<dbReference type="Gene3D" id="1.10.357.10">
    <property type="entry name" value="Tetracycline Repressor, domain 2"/>
    <property type="match status" value="1"/>
</dbReference>
<evidence type="ECO:0000256" key="1">
    <source>
        <dbReference type="ARBA" id="ARBA00022491"/>
    </source>
</evidence>
<dbReference type="Gene3D" id="1.10.10.60">
    <property type="entry name" value="Homeodomain-like"/>
    <property type="match status" value="1"/>
</dbReference>
<dbReference type="InterPro" id="IPR001647">
    <property type="entry name" value="HTH_TetR"/>
</dbReference>